<dbReference type="Gene3D" id="6.10.250.690">
    <property type="match status" value="1"/>
</dbReference>
<gene>
    <name evidence="12" type="primary">qseB_1</name>
    <name evidence="12" type="ORF">GAK31_00224</name>
</gene>
<evidence type="ECO:0000256" key="6">
    <source>
        <dbReference type="ARBA" id="ARBA00023125"/>
    </source>
</evidence>
<comment type="caution">
    <text evidence="12">The sequence shown here is derived from an EMBL/GenBank/DDBJ whole genome shotgun (WGS) entry which is preliminary data.</text>
</comment>
<dbReference type="InterPro" id="IPR036388">
    <property type="entry name" value="WH-like_DNA-bd_sf"/>
</dbReference>
<evidence type="ECO:0000256" key="4">
    <source>
        <dbReference type="ARBA" id="ARBA00023012"/>
    </source>
</evidence>
<organism evidence="12 13">
    <name type="scientific">Stenotrophomonas maltophilia</name>
    <name type="common">Pseudomonas maltophilia</name>
    <name type="synonym">Xanthomonas maltophilia</name>
    <dbReference type="NCBI Taxonomy" id="40324"/>
    <lineage>
        <taxon>Bacteria</taxon>
        <taxon>Pseudomonadati</taxon>
        <taxon>Pseudomonadota</taxon>
        <taxon>Gammaproteobacteria</taxon>
        <taxon>Lysobacterales</taxon>
        <taxon>Lysobacteraceae</taxon>
        <taxon>Stenotrophomonas</taxon>
        <taxon>Stenotrophomonas maltophilia group</taxon>
    </lineage>
</organism>
<keyword evidence="6 9" id="KW-0238">DNA-binding</keyword>
<evidence type="ECO:0000256" key="3">
    <source>
        <dbReference type="ARBA" id="ARBA00022553"/>
    </source>
</evidence>
<dbReference type="PROSITE" id="PS50110">
    <property type="entry name" value="RESPONSE_REGULATORY"/>
    <property type="match status" value="1"/>
</dbReference>
<dbReference type="GO" id="GO:0032993">
    <property type="term" value="C:protein-DNA complex"/>
    <property type="evidence" value="ECO:0007669"/>
    <property type="project" value="TreeGrafter"/>
</dbReference>
<dbReference type="GO" id="GO:0000976">
    <property type="term" value="F:transcription cis-regulatory region binding"/>
    <property type="evidence" value="ECO:0007669"/>
    <property type="project" value="TreeGrafter"/>
</dbReference>
<comment type="subcellular location">
    <subcellularLocation>
        <location evidence="1">Cytoplasm</location>
    </subcellularLocation>
</comment>
<proteinExistence type="predicted"/>
<dbReference type="PROSITE" id="PS51755">
    <property type="entry name" value="OMPR_PHOB"/>
    <property type="match status" value="1"/>
</dbReference>
<accession>A0A7V8FIW2</accession>
<feature type="domain" description="Response regulatory" evidence="10">
    <location>
        <begin position="2"/>
        <end position="116"/>
    </location>
</feature>
<reference evidence="13" key="1">
    <citation type="journal article" date="2020" name="MBio">
        <title>Horizontal gene transfer to a defensive symbiont with a reduced genome amongst a multipartite beetle microbiome.</title>
        <authorList>
            <person name="Waterworth S.C."/>
            <person name="Florez L.V."/>
            <person name="Rees E.R."/>
            <person name="Hertweck C."/>
            <person name="Kaltenpoth M."/>
            <person name="Kwan J.C."/>
        </authorList>
    </citation>
    <scope>NUCLEOTIDE SEQUENCE [LARGE SCALE GENOMIC DNA]</scope>
</reference>
<keyword evidence="3 8" id="KW-0597">Phosphoprotein</keyword>
<evidence type="ECO:0000313" key="12">
    <source>
        <dbReference type="EMBL" id="KAF1016965.1"/>
    </source>
</evidence>
<dbReference type="CDD" id="cd00383">
    <property type="entry name" value="trans_reg_C"/>
    <property type="match status" value="1"/>
</dbReference>
<dbReference type="Pfam" id="PF00486">
    <property type="entry name" value="Trans_reg_C"/>
    <property type="match status" value="1"/>
</dbReference>
<dbReference type="Gene3D" id="1.10.10.10">
    <property type="entry name" value="Winged helix-like DNA-binding domain superfamily/Winged helix DNA-binding domain"/>
    <property type="match status" value="1"/>
</dbReference>
<dbReference type="GO" id="GO:0000156">
    <property type="term" value="F:phosphorelay response regulator activity"/>
    <property type="evidence" value="ECO:0007669"/>
    <property type="project" value="TreeGrafter"/>
</dbReference>
<evidence type="ECO:0000259" key="11">
    <source>
        <dbReference type="PROSITE" id="PS51755"/>
    </source>
</evidence>
<dbReference type="PANTHER" id="PTHR48111:SF35">
    <property type="entry name" value="TRANSCRIPTIONAL REGULATORY PROTEIN QSEB"/>
    <property type="match status" value="1"/>
</dbReference>
<feature type="DNA-binding region" description="OmpR/PhoB-type" evidence="9">
    <location>
        <begin position="124"/>
        <end position="218"/>
    </location>
</feature>
<sequence length="220" mass="24344">MNLLLVEDDAMLAEAICDGARQLGWQVAHARSAEAARACMDGHAFAAVLLDIGLPGESGLGWLRWLRRSHDPLPVLLITARAQLSSRIRGLDDGADDYLVKPFELDELHARLRALVRRSQGSFAPVLCRGSVCLDPHRRLVTQHGAPVQLSLYEYRLLLALLQNPGRVLARDTLERHVYGNDLRVESNTVAVFVHQLRRKLGEGIVVTQHGLGYRLGDAP</sequence>
<evidence type="ECO:0000256" key="7">
    <source>
        <dbReference type="ARBA" id="ARBA00023163"/>
    </source>
</evidence>
<keyword evidence="5" id="KW-0805">Transcription regulation</keyword>
<dbReference type="SUPFAM" id="SSF52172">
    <property type="entry name" value="CheY-like"/>
    <property type="match status" value="1"/>
</dbReference>
<evidence type="ECO:0000256" key="5">
    <source>
        <dbReference type="ARBA" id="ARBA00023015"/>
    </source>
</evidence>
<dbReference type="Gene3D" id="3.40.50.2300">
    <property type="match status" value="1"/>
</dbReference>
<dbReference type="GO" id="GO:0006355">
    <property type="term" value="P:regulation of DNA-templated transcription"/>
    <property type="evidence" value="ECO:0007669"/>
    <property type="project" value="InterPro"/>
</dbReference>
<dbReference type="Pfam" id="PF00072">
    <property type="entry name" value="Response_reg"/>
    <property type="match status" value="1"/>
</dbReference>
<keyword evidence="4" id="KW-0902">Two-component regulatory system</keyword>
<dbReference type="InterPro" id="IPR039420">
    <property type="entry name" value="WalR-like"/>
</dbReference>
<dbReference type="AlphaFoldDB" id="A0A7V8FIW2"/>
<evidence type="ECO:0000313" key="13">
    <source>
        <dbReference type="Proteomes" id="UP000487117"/>
    </source>
</evidence>
<evidence type="ECO:0000256" key="9">
    <source>
        <dbReference type="PROSITE-ProRule" id="PRU01091"/>
    </source>
</evidence>
<dbReference type="SMART" id="SM00448">
    <property type="entry name" value="REC"/>
    <property type="match status" value="1"/>
</dbReference>
<dbReference type="PANTHER" id="PTHR48111">
    <property type="entry name" value="REGULATOR OF RPOS"/>
    <property type="match status" value="1"/>
</dbReference>
<evidence type="ECO:0000259" key="10">
    <source>
        <dbReference type="PROSITE" id="PS50110"/>
    </source>
</evidence>
<dbReference type="EMBL" id="WNDS01000001">
    <property type="protein sequence ID" value="KAF1016965.1"/>
    <property type="molecule type" value="Genomic_DNA"/>
</dbReference>
<dbReference type="Proteomes" id="UP000487117">
    <property type="component" value="Unassembled WGS sequence"/>
</dbReference>
<feature type="domain" description="OmpR/PhoB-type" evidence="11">
    <location>
        <begin position="124"/>
        <end position="218"/>
    </location>
</feature>
<protein>
    <submittedName>
        <fullName evidence="12">Transcriptional regulatory protein QseB</fullName>
    </submittedName>
</protein>
<keyword evidence="7" id="KW-0804">Transcription</keyword>
<dbReference type="InterPro" id="IPR001789">
    <property type="entry name" value="Sig_transdc_resp-reg_receiver"/>
</dbReference>
<name>A0A7V8FIW2_STEMA</name>
<dbReference type="InterPro" id="IPR001867">
    <property type="entry name" value="OmpR/PhoB-type_DNA-bd"/>
</dbReference>
<dbReference type="GO" id="GO:0005829">
    <property type="term" value="C:cytosol"/>
    <property type="evidence" value="ECO:0007669"/>
    <property type="project" value="TreeGrafter"/>
</dbReference>
<keyword evidence="2" id="KW-0963">Cytoplasm</keyword>
<dbReference type="InterPro" id="IPR011006">
    <property type="entry name" value="CheY-like_superfamily"/>
</dbReference>
<dbReference type="SMART" id="SM00862">
    <property type="entry name" value="Trans_reg_C"/>
    <property type="match status" value="1"/>
</dbReference>
<evidence type="ECO:0000256" key="8">
    <source>
        <dbReference type="PROSITE-ProRule" id="PRU00169"/>
    </source>
</evidence>
<evidence type="ECO:0000256" key="1">
    <source>
        <dbReference type="ARBA" id="ARBA00004496"/>
    </source>
</evidence>
<evidence type="ECO:0000256" key="2">
    <source>
        <dbReference type="ARBA" id="ARBA00022490"/>
    </source>
</evidence>
<feature type="modified residue" description="4-aspartylphosphate" evidence="8">
    <location>
        <position position="51"/>
    </location>
</feature>